<evidence type="ECO:0000256" key="1">
    <source>
        <dbReference type="ARBA" id="ARBA00022857"/>
    </source>
</evidence>
<dbReference type="GO" id="GO:0016651">
    <property type="term" value="F:oxidoreductase activity, acting on NAD(P)H"/>
    <property type="evidence" value="ECO:0007669"/>
    <property type="project" value="TreeGrafter"/>
</dbReference>
<evidence type="ECO:0000259" key="3">
    <source>
        <dbReference type="SMART" id="SM00829"/>
    </source>
</evidence>
<dbReference type="EMBL" id="JANIID010000008">
    <property type="protein sequence ID" value="MCQ8770423.1"/>
    <property type="molecule type" value="Genomic_DNA"/>
</dbReference>
<dbReference type="RefSeq" id="WP_168091583.1">
    <property type="nucleotide sequence ID" value="NZ_JAATER010000030.1"/>
</dbReference>
<dbReference type="InterPro" id="IPR013154">
    <property type="entry name" value="ADH-like_N"/>
</dbReference>
<gene>
    <name evidence="4" type="ORF">NQU55_11600</name>
</gene>
<dbReference type="SUPFAM" id="SSF51735">
    <property type="entry name" value="NAD(P)-binding Rossmann-fold domains"/>
    <property type="match status" value="1"/>
</dbReference>
<reference evidence="4" key="1">
    <citation type="submission" date="2022-06" db="EMBL/GenBank/DDBJ databases">
        <title>WGS of actinobacteria.</title>
        <authorList>
            <person name="Thawai C."/>
        </authorList>
    </citation>
    <scope>NUCLEOTIDE SEQUENCE</scope>
    <source>
        <strain evidence="4">AA8</strain>
    </source>
</reference>
<accession>A0A9X2LFW3</accession>
<evidence type="ECO:0000256" key="2">
    <source>
        <dbReference type="ARBA" id="ARBA00023002"/>
    </source>
</evidence>
<sequence length="354" mass="36225">MTTSSAHTAITGAITGAIAGAAVTGTAVTRAVLFHELGGPEVLRVEDVPLAQPGPGEVLFRVEAIGLNRAEALFRAGGYYYRPTLPGSRLGYEAAGVVESVGEGVTAFAPGDAVMAAANFDFGVHGVYGEHAVLPEGSLVHRPEGVDAVTSAAAWLSYSTAYGGMVETGGLAPGDHVVITAASSGTGTAAIQTARRMGAVPIATTRGESKRERLLELGAAHVISTGSQDLVEEVRRITGGRGARMAFDGVGGPGFATLGDALAPGGTMVAYGFLDPRPIQLSMNWPLTVHAYGNGVMCRDEAYRRRAAAFIGSGLAGGTLAPVIAETFDGLEAITDAHRLMDSSTFTGKIVVKV</sequence>
<dbReference type="GO" id="GO:0070402">
    <property type="term" value="F:NADPH binding"/>
    <property type="evidence" value="ECO:0007669"/>
    <property type="project" value="TreeGrafter"/>
</dbReference>
<dbReference type="AlphaFoldDB" id="A0A9X2LFW3"/>
<dbReference type="InterPro" id="IPR036291">
    <property type="entry name" value="NAD(P)-bd_dom_sf"/>
</dbReference>
<proteinExistence type="predicted"/>
<name>A0A9X2LFW3_9ACTN</name>
<dbReference type="Gene3D" id="3.90.180.10">
    <property type="entry name" value="Medium-chain alcohol dehydrogenases, catalytic domain"/>
    <property type="match status" value="1"/>
</dbReference>
<dbReference type="PANTHER" id="PTHR48106">
    <property type="entry name" value="QUINONE OXIDOREDUCTASE PIG3-RELATED"/>
    <property type="match status" value="1"/>
</dbReference>
<keyword evidence="1" id="KW-0521">NADP</keyword>
<dbReference type="Proteomes" id="UP001142374">
    <property type="component" value="Unassembled WGS sequence"/>
</dbReference>
<dbReference type="Gene3D" id="3.40.50.720">
    <property type="entry name" value="NAD(P)-binding Rossmann-like Domain"/>
    <property type="match status" value="1"/>
</dbReference>
<evidence type="ECO:0000313" key="5">
    <source>
        <dbReference type="Proteomes" id="UP001142374"/>
    </source>
</evidence>
<dbReference type="SMART" id="SM00829">
    <property type="entry name" value="PKS_ER"/>
    <property type="match status" value="1"/>
</dbReference>
<dbReference type="InterPro" id="IPR011032">
    <property type="entry name" value="GroES-like_sf"/>
</dbReference>
<keyword evidence="5" id="KW-1185">Reference proteome</keyword>
<feature type="domain" description="Enoyl reductase (ER)" evidence="3">
    <location>
        <begin position="38"/>
        <end position="352"/>
    </location>
</feature>
<dbReference type="InterPro" id="IPR020843">
    <property type="entry name" value="ER"/>
</dbReference>
<comment type="caution">
    <text evidence="4">The sequence shown here is derived from an EMBL/GenBank/DDBJ whole genome shotgun (WGS) entry which is preliminary data.</text>
</comment>
<keyword evidence="2" id="KW-0560">Oxidoreductase</keyword>
<protein>
    <submittedName>
        <fullName evidence="4">Zinc-dependent alcohol dehydrogenase family protein</fullName>
    </submittedName>
</protein>
<dbReference type="PANTHER" id="PTHR48106:SF5">
    <property type="entry name" value="ZINC-CONTAINING ALCOHOL DEHYDROGENASE"/>
    <property type="match status" value="1"/>
</dbReference>
<organism evidence="4 5">
    <name type="scientific">Streptomyces telluris</name>
    <dbReference type="NCBI Taxonomy" id="2720021"/>
    <lineage>
        <taxon>Bacteria</taxon>
        <taxon>Bacillati</taxon>
        <taxon>Actinomycetota</taxon>
        <taxon>Actinomycetes</taxon>
        <taxon>Kitasatosporales</taxon>
        <taxon>Streptomycetaceae</taxon>
        <taxon>Streptomyces</taxon>
    </lineage>
</organism>
<dbReference type="SUPFAM" id="SSF50129">
    <property type="entry name" value="GroES-like"/>
    <property type="match status" value="1"/>
</dbReference>
<dbReference type="Pfam" id="PF00107">
    <property type="entry name" value="ADH_zinc_N"/>
    <property type="match status" value="1"/>
</dbReference>
<dbReference type="Pfam" id="PF08240">
    <property type="entry name" value="ADH_N"/>
    <property type="match status" value="1"/>
</dbReference>
<evidence type="ECO:0000313" key="4">
    <source>
        <dbReference type="EMBL" id="MCQ8770423.1"/>
    </source>
</evidence>
<dbReference type="CDD" id="cd08268">
    <property type="entry name" value="MDR2"/>
    <property type="match status" value="1"/>
</dbReference>
<dbReference type="InterPro" id="IPR013149">
    <property type="entry name" value="ADH-like_C"/>
</dbReference>